<comment type="caution">
    <text evidence="1">The sequence shown here is derived from an EMBL/GenBank/DDBJ whole genome shotgun (WGS) entry which is preliminary data.</text>
</comment>
<reference evidence="1 2" key="1">
    <citation type="journal article" date="2016" name="Nat. Commun.">
        <title>Thousands of microbial genomes shed light on interconnected biogeochemical processes in an aquifer system.</title>
        <authorList>
            <person name="Anantharaman K."/>
            <person name="Brown C.T."/>
            <person name="Hug L.A."/>
            <person name="Sharon I."/>
            <person name="Castelle C.J."/>
            <person name="Probst A.J."/>
            <person name="Thomas B.C."/>
            <person name="Singh A."/>
            <person name="Wilkins M.J."/>
            <person name="Karaoz U."/>
            <person name="Brodie E.L."/>
            <person name="Williams K.H."/>
            <person name="Hubbard S.S."/>
            <person name="Banfield J.F."/>
        </authorList>
    </citation>
    <scope>NUCLEOTIDE SEQUENCE [LARGE SCALE GENOMIC DNA]</scope>
    <source>
        <strain evidence="2">RIFCSPLOWO2_12_FULL_64_10</strain>
    </source>
</reference>
<evidence type="ECO:0008006" key="3">
    <source>
        <dbReference type="Google" id="ProtNLM"/>
    </source>
</evidence>
<dbReference type="Proteomes" id="UP000178606">
    <property type="component" value="Unassembled WGS sequence"/>
</dbReference>
<organism evidence="1 2">
    <name type="scientific">Handelsmanbacteria sp. (strain RIFCSPLOWO2_12_FULL_64_10)</name>
    <dbReference type="NCBI Taxonomy" id="1817868"/>
    <lineage>
        <taxon>Bacteria</taxon>
        <taxon>Candidatus Handelsmaniibacteriota</taxon>
    </lineage>
</organism>
<dbReference type="AlphaFoldDB" id="A0A1F6CKW0"/>
<sequence>MMTMLLSFAALQEMPDNSEAMKKVDWIVGAWEGTGKSEQFGESTESLLIEPTLKGNFLRIVQTVRGGDQVIWHSTGLLGWDTQKKNFVWFQFGLDGTLGWVRTGGDDVAGKMVMEGQLTGGGPFASFRTTFTKTGDDTMSNRLEFKEGEELALFAATDYKKLEKAPKEEEVKSEDAGHLKRMEWVIGTWMGEGEFNGMKYEDEHAYSWAHSGNFIKNEYWMRVGGEVAWHDMGLMGYDVDRKKFVGINFGIDGTIGWGEGDPVEGDTFMWEGDTVGPSENIKFRTTVTKVDADTMKMNIEKRDGDGWAPYMPEQTKKRKK</sequence>
<evidence type="ECO:0000313" key="1">
    <source>
        <dbReference type="EMBL" id="OGG49886.1"/>
    </source>
</evidence>
<accession>A0A1F6CKW0</accession>
<name>A0A1F6CKW0_HANXR</name>
<evidence type="ECO:0000313" key="2">
    <source>
        <dbReference type="Proteomes" id="UP000178606"/>
    </source>
</evidence>
<gene>
    <name evidence="1" type="ORF">A3F84_15980</name>
</gene>
<protein>
    <recommendedName>
        <fullName evidence="3">DUF1579 domain-containing protein</fullName>
    </recommendedName>
</protein>
<dbReference type="EMBL" id="MFKF01000219">
    <property type="protein sequence ID" value="OGG49886.1"/>
    <property type="molecule type" value="Genomic_DNA"/>
</dbReference>
<proteinExistence type="predicted"/>